<sequence length="614" mass="70656">MSGRDLRAFITTCRTQDVGGKHPVWTRDAEYQRLDAAFDAKRKESDAVAQKVQKTLLAAKTSKEASLLRQHRQVWSREHLRLGRADPLLSPLLSPPTLLSHPRSPSCRRQEVTWKGFWGCSSRPMSFEITTGPMSFEITGERELFKMAIVEPILQLKDDLRFRMEDLIDRTLGPSEVLEIQHQETRVGETKLGETKLGETRVGETRMGETRMGETGVGGTRMGETRVGETSIGETRVGETRMGDMGVNYVKEQQEVVTGRLHAELLVLEEEIAALVLEDRMLCVSEEDEDLETVPAEILEADCPYPELKLSLVQSFEALTERYRVRRRSLRERLGGIDRQYGPDLPQRRTLCWDMVLRLLPHRSHRELVGTSGHETEGPDCVPLPGTLDHERVWDWQRFSQAQLGALVQGWQRDRGELLSRALVTLEEAQRDHQEELDLQRERRFQLDTCSRLRDQVQQWWAQQEEVSQLEAAMAARRQAEEEERLDRRRDNEASIRSQQRDKLKEFHSRQQERRKVRMQVAVVAEADPERMMGQTEAWRSRQQKDEALKPLLCRTRGCGWSRPSARRVSTRPATPATSSLRSGPPDRLAETPSRPASRQDPPLDLKWNDRTNT</sequence>
<dbReference type="AlphaFoldDB" id="A0A9Q0DRS4"/>
<dbReference type="PANTHER" id="PTHR21549:SF1">
    <property type="entry name" value="COILED-COIL DOMAIN-CONTAINING PROTEIN 148"/>
    <property type="match status" value="1"/>
</dbReference>
<evidence type="ECO:0008006" key="5">
    <source>
        <dbReference type="Google" id="ProtNLM"/>
    </source>
</evidence>
<keyword evidence="1" id="KW-0175">Coiled coil</keyword>
<dbReference type="Proteomes" id="UP001148018">
    <property type="component" value="Unassembled WGS sequence"/>
</dbReference>
<evidence type="ECO:0000256" key="1">
    <source>
        <dbReference type="ARBA" id="ARBA00023054"/>
    </source>
</evidence>
<name>A0A9Q0DRS4_9TELE</name>
<dbReference type="InterPro" id="IPR039902">
    <property type="entry name" value="CCDC148/CCDC112"/>
</dbReference>
<reference evidence="3" key="1">
    <citation type="submission" date="2022-07" db="EMBL/GenBank/DDBJ databases">
        <title>Chromosome-level genome of Muraenolepis orangiensis.</title>
        <authorList>
            <person name="Kim J."/>
        </authorList>
    </citation>
    <scope>NUCLEOTIDE SEQUENCE</scope>
    <source>
        <strain evidence="3">KU_S4_2022</strain>
        <tissue evidence="3">Muscle</tissue>
    </source>
</reference>
<accession>A0A9Q0DRS4</accession>
<feature type="region of interest" description="Disordered" evidence="2">
    <location>
        <begin position="560"/>
        <end position="614"/>
    </location>
</feature>
<proteinExistence type="predicted"/>
<feature type="compositionally biased region" description="Basic and acidic residues" evidence="2">
    <location>
        <begin position="485"/>
        <end position="514"/>
    </location>
</feature>
<feature type="region of interest" description="Disordered" evidence="2">
    <location>
        <begin position="481"/>
        <end position="518"/>
    </location>
</feature>
<dbReference type="EMBL" id="JANIIK010000113">
    <property type="protein sequence ID" value="KAJ3592398.1"/>
    <property type="molecule type" value="Genomic_DNA"/>
</dbReference>
<evidence type="ECO:0000256" key="2">
    <source>
        <dbReference type="SAM" id="MobiDB-lite"/>
    </source>
</evidence>
<dbReference type="PANTHER" id="PTHR21549">
    <property type="entry name" value="MUTATED IN BLADDER CANCER 1"/>
    <property type="match status" value="1"/>
</dbReference>
<feature type="compositionally biased region" description="Polar residues" evidence="2">
    <location>
        <begin position="572"/>
        <end position="582"/>
    </location>
</feature>
<keyword evidence="4" id="KW-1185">Reference proteome</keyword>
<gene>
    <name evidence="3" type="ORF">NHX12_007525</name>
</gene>
<dbReference type="OrthoDB" id="448087at2759"/>
<evidence type="ECO:0000313" key="3">
    <source>
        <dbReference type="EMBL" id="KAJ3592398.1"/>
    </source>
</evidence>
<evidence type="ECO:0000313" key="4">
    <source>
        <dbReference type="Proteomes" id="UP001148018"/>
    </source>
</evidence>
<protein>
    <recommendedName>
        <fullName evidence="5">Coiled-coil domain-containing protein 148</fullName>
    </recommendedName>
</protein>
<feature type="compositionally biased region" description="Basic and acidic residues" evidence="2">
    <location>
        <begin position="602"/>
        <end position="614"/>
    </location>
</feature>
<organism evidence="3 4">
    <name type="scientific">Muraenolepis orangiensis</name>
    <name type="common">Patagonian moray cod</name>
    <dbReference type="NCBI Taxonomy" id="630683"/>
    <lineage>
        <taxon>Eukaryota</taxon>
        <taxon>Metazoa</taxon>
        <taxon>Chordata</taxon>
        <taxon>Craniata</taxon>
        <taxon>Vertebrata</taxon>
        <taxon>Euteleostomi</taxon>
        <taxon>Actinopterygii</taxon>
        <taxon>Neopterygii</taxon>
        <taxon>Teleostei</taxon>
        <taxon>Neoteleostei</taxon>
        <taxon>Acanthomorphata</taxon>
        <taxon>Zeiogadaria</taxon>
        <taxon>Gadariae</taxon>
        <taxon>Gadiformes</taxon>
        <taxon>Muraenolepidoidei</taxon>
        <taxon>Muraenolepididae</taxon>
        <taxon>Muraenolepis</taxon>
    </lineage>
</organism>
<comment type="caution">
    <text evidence="3">The sequence shown here is derived from an EMBL/GenBank/DDBJ whole genome shotgun (WGS) entry which is preliminary data.</text>
</comment>